<dbReference type="EMBL" id="REGN01001310">
    <property type="protein sequence ID" value="RNA35618.1"/>
    <property type="molecule type" value="Genomic_DNA"/>
</dbReference>
<keyword evidence="4" id="KW-0812">Transmembrane</keyword>
<dbReference type="InterPro" id="IPR019775">
    <property type="entry name" value="WD40_repeat_CS"/>
</dbReference>
<organism evidence="5 6">
    <name type="scientific">Brachionus plicatilis</name>
    <name type="common">Marine rotifer</name>
    <name type="synonym">Brachionus muelleri</name>
    <dbReference type="NCBI Taxonomy" id="10195"/>
    <lineage>
        <taxon>Eukaryota</taxon>
        <taxon>Metazoa</taxon>
        <taxon>Spiralia</taxon>
        <taxon>Gnathifera</taxon>
        <taxon>Rotifera</taxon>
        <taxon>Eurotatoria</taxon>
        <taxon>Monogononta</taxon>
        <taxon>Pseudotrocha</taxon>
        <taxon>Ploima</taxon>
        <taxon>Brachionidae</taxon>
        <taxon>Brachionus</taxon>
    </lineage>
</organism>
<reference evidence="5 6" key="1">
    <citation type="journal article" date="2018" name="Sci. Rep.">
        <title>Genomic signatures of local adaptation to the degree of environmental predictability in rotifers.</title>
        <authorList>
            <person name="Franch-Gras L."/>
            <person name="Hahn C."/>
            <person name="Garcia-Roger E.M."/>
            <person name="Carmona M.J."/>
            <person name="Serra M."/>
            <person name="Gomez A."/>
        </authorList>
    </citation>
    <scope>NUCLEOTIDE SEQUENCE [LARGE SCALE GENOMIC DNA]</scope>
    <source>
        <strain evidence="5">HYR1</strain>
    </source>
</reference>
<dbReference type="PANTHER" id="PTHR22847">
    <property type="entry name" value="WD40 REPEAT PROTEIN"/>
    <property type="match status" value="1"/>
</dbReference>
<gene>
    <name evidence="5" type="ORF">BpHYR1_038224</name>
</gene>
<keyword evidence="6" id="KW-1185">Reference proteome</keyword>
<dbReference type="SUPFAM" id="SSF63829">
    <property type="entry name" value="Calcium-dependent phosphotriesterase"/>
    <property type="match status" value="1"/>
</dbReference>
<dbReference type="GO" id="GO:1990234">
    <property type="term" value="C:transferase complex"/>
    <property type="evidence" value="ECO:0007669"/>
    <property type="project" value="UniProtKB-ARBA"/>
</dbReference>
<keyword evidence="1 3" id="KW-0853">WD repeat</keyword>
<dbReference type="PROSITE" id="PS00678">
    <property type="entry name" value="WD_REPEATS_1"/>
    <property type="match status" value="1"/>
</dbReference>
<evidence type="ECO:0000256" key="4">
    <source>
        <dbReference type="SAM" id="Phobius"/>
    </source>
</evidence>
<proteinExistence type="predicted"/>
<dbReference type="AlphaFoldDB" id="A0A3M7SJA2"/>
<keyword evidence="4" id="KW-0472">Membrane</keyword>
<evidence type="ECO:0000313" key="6">
    <source>
        <dbReference type="Proteomes" id="UP000276133"/>
    </source>
</evidence>
<sequence length="743" mass="81097">MAKLAVGSLIVAGICLGIIGLILILGAIAAVILVLIFNDNSNEVSPAAPVLIGNNITLEYHTASVIALAIIKNLMASASRNGEIIIWNVTIWKPKHQITISEEINDLKFVDGFSLASISANEGLKFWDTESGENRLTYKNINFGIMNSMVINDQRVLFIGTNLGYILVFDRFGEKKDDFRASGPVISLHKMLNGDIVTNLNTSIRFFKNSDNSLIRIIPIETGMDTFTVTAPTRGINESLVYSLKSSFLILDPLGDQFKSITNIENNLFNITSQLSTGLLVSANSKDILFFNLATGLLVNSIRNIPAKITSMVANGTNVIIGTDSRLVVIFENTFVENNAELPEPEEPKLITIKIKAHSGQVTTFDTNNDDLIASGSLDGSVVFINRSTTQIMKRFEFSDSIVHVKFDDPFVLVVSSGGNLSKIHSNTFSLEKSVKLTETVTSAQLINNNILIGTETGFIQVYQKDTLEKIEIDDLIVSEKPIDVIANLNGSSFASSSGNELKIWTSNYSLFSGPIDTTSKVMAIFMLSNKNVVTIDQDGFIVIWADKSFNRISDSKISGSNVQVTSAVTANSGNIFIALKNSIIEYDLLNKIEVGVETIGATQISIDRFQRPIIGTENGTVIFRVTEIISPATETTHEEITTQKELTTQKEMTTQLILDTSRQASSLIPSSSFTTVDDASPTITSKQQTTLESELTTFGEQTSTKSSQTSIETNNPTTLTYQSSLLSSLLEKTTETITESEI</sequence>
<evidence type="ECO:0000256" key="3">
    <source>
        <dbReference type="PROSITE-ProRule" id="PRU00221"/>
    </source>
</evidence>
<dbReference type="PROSITE" id="PS50082">
    <property type="entry name" value="WD_REPEATS_2"/>
    <property type="match status" value="1"/>
</dbReference>
<dbReference type="Gene3D" id="2.130.10.10">
    <property type="entry name" value="YVTN repeat-like/Quinoprotein amine dehydrogenase"/>
    <property type="match status" value="2"/>
</dbReference>
<name>A0A3M7SJA2_BRAPC</name>
<dbReference type="SUPFAM" id="SSF50978">
    <property type="entry name" value="WD40 repeat-like"/>
    <property type="match status" value="1"/>
</dbReference>
<protein>
    <submittedName>
        <fullName evidence="5">Uncharacterized protein</fullName>
    </submittedName>
</protein>
<feature type="transmembrane region" description="Helical" evidence="4">
    <location>
        <begin position="9"/>
        <end position="37"/>
    </location>
</feature>
<evidence type="ECO:0000256" key="1">
    <source>
        <dbReference type="ARBA" id="ARBA00022574"/>
    </source>
</evidence>
<dbReference type="Proteomes" id="UP000276133">
    <property type="component" value="Unassembled WGS sequence"/>
</dbReference>
<accession>A0A3M7SJA2</accession>
<dbReference type="PANTHER" id="PTHR22847:SF637">
    <property type="entry name" value="WD REPEAT DOMAIN 5B"/>
    <property type="match status" value="1"/>
</dbReference>
<dbReference type="InterPro" id="IPR001680">
    <property type="entry name" value="WD40_rpt"/>
</dbReference>
<keyword evidence="2" id="KW-0677">Repeat</keyword>
<keyword evidence="4" id="KW-1133">Transmembrane helix</keyword>
<dbReference type="SMART" id="SM00320">
    <property type="entry name" value="WD40"/>
    <property type="match status" value="4"/>
</dbReference>
<dbReference type="OrthoDB" id="10230175at2759"/>
<feature type="repeat" description="WD" evidence="3">
    <location>
        <begin position="58"/>
        <end position="89"/>
    </location>
</feature>
<evidence type="ECO:0000256" key="2">
    <source>
        <dbReference type="ARBA" id="ARBA00022737"/>
    </source>
</evidence>
<dbReference type="InterPro" id="IPR036322">
    <property type="entry name" value="WD40_repeat_dom_sf"/>
</dbReference>
<dbReference type="InterPro" id="IPR015943">
    <property type="entry name" value="WD40/YVTN_repeat-like_dom_sf"/>
</dbReference>
<evidence type="ECO:0000313" key="5">
    <source>
        <dbReference type="EMBL" id="RNA35618.1"/>
    </source>
</evidence>
<comment type="caution">
    <text evidence="5">The sequence shown here is derived from an EMBL/GenBank/DDBJ whole genome shotgun (WGS) entry which is preliminary data.</text>
</comment>